<protein>
    <submittedName>
        <fullName evidence="4">Chitinase</fullName>
    </submittedName>
</protein>
<dbReference type="Gene3D" id="3.20.20.80">
    <property type="entry name" value="Glycosidases"/>
    <property type="match status" value="2"/>
</dbReference>
<dbReference type="SUPFAM" id="SSF51445">
    <property type="entry name" value="(Trans)glycosidases"/>
    <property type="match status" value="2"/>
</dbReference>
<gene>
    <name evidence="4" type="ORF">F7310_09395</name>
</gene>
<sequence length="970" mass="108833">MQLKKNVYKIIFLSFIFFNFLFAEEINNSSTKQLSSKNSISDNHNNLGAPLPDKMIAGSLDIRTPSSMKRVDIKQAKKDGYNVIVLAFGEVHGNNINFYSSSKSTKNLEHIVVKKIRQAKEMHMKVLIAVGGLPNTFHPGIKEGQKDPMILGRAMPDKQINKLAENIVAFLNKYNIDGIVYSFKKHTSSDLIDKLSTKLKKIDPNVIISAAPDVKDYQLVTTGTNNDYDKTIQDGNIDYIMLVEFNTYPENDPNFIYDSYAKIIKKAKIPLKTKISIVEPTTAVAGGVDTIYHPYGSSTKPLTTQQAIKLILPQLEKLRFKPRFAGVAGWSLNIDYASDLYGSYEHTPGAFAKDLRSCIYKNICAPMQNKMHGPVIASFLPLWGKNSSYNIFGKQITSKPIDLQIPKEKEYCDQYPGVCKNNVIIAAYLTYSNSQGFKLSFSQENGSSKKIYTPEQLKAFVKYMTAKNKHVLISYGGERSHIDWKTVDFSSVENIVQDYGFNGINFNLIGTEIPKNQKMAALAAKKIKELSNSLKQKVPNFWLTFSPEWVYIVAPVAKNNKDSIFVNHGYIDLLKNIGIDNINYIFLNTYAEKVADGILGFDKDKDGNYLKITPLDGYDRFLASLAWSLTTKSGYKANLSKYSKIDQPINIPADKLVFVIPATKGAVHGGMTYILTKQNIDNAISLMKEHDASFAGFAIWSMDFDSMSIAKGQIAGGYTHESWATVDAITNIQLPKIYHKTIMEKKSVPKASLLRKSKQQKSINTGVINYPKNIGMYNENTVVSYQGKKYKCNSKLDVTLCNDKRYIPDGSLGHLAWHKLYDSRKKKQITKKKEELINKIFEYPNNIGNYKSGQVVKVGSREYKCLIGKQKECNDLVYSPNGKKGYIAWSIISKTLIQSDDNSSVGQTVPKGADFIYPNGIKYYKGGTIVAANDQLYRCKMGPESSLCAQKVYSPLGQYADDAWIKLENS</sequence>
<dbReference type="InterPro" id="IPR017853">
    <property type="entry name" value="GH"/>
</dbReference>
<feature type="domain" description="GH18" evidence="3">
    <location>
        <begin position="54"/>
        <end position="347"/>
    </location>
</feature>
<proteinExistence type="predicted"/>
<dbReference type="AlphaFoldDB" id="A0A1L4BUP1"/>
<reference evidence="4 5" key="1">
    <citation type="journal article" date="2016" name="Appl. Environ. Microbiol.">
        <title>Whole genome relationships among Francisella bacteria of diverse origin define new species and provide specific regions for detection.</title>
        <authorList>
            <person name="Challacombe J.F."/>
            <person name="Petersen J.M."/>
            <person name="Gallegos-Graves V."/>
            <person name="Hodge D."/>
            <person name="Pillai S."/>
            <person name="Kuske C.R."/>
        </authorList>
    </citation>
    <scope>NUCLEOTIDE SEQUENCE [LARGE SCALE GENOMIC DNA]</scope>
    <source>
        <strain evidence="5">TX07-7310</strain>
    </source>
</reference>
<keyword evidence="1" id="KW-0378">Hydrolase</keyword>
<name>A0A1L4BUP1_9GAMM</name>
<dbReference type="STRING" id="573570.F7310_09395"/>
<keyword evidence="2" id="KW-0326">Glycosidase</keyword>
<dbReference type="EMBL" id="CP016796">
    <property type="protein sequence ID" value="API87556.1"/>
    <property type="molecule type" value="Genomic_DNA"/>
</dbReference>
<evidence type="ECO:0000256" key="1">
    <source>
        <dbReference type="ARBA" id="ARBA00022801"/>
    </source>
</evidence>
<evidence type="ECO:0000256" key="2">
    <source>
        <dbReference type="ARBA" id="ARBA00023295"/>
    </source>
</evidence>
<dbReference type="PROSITE" id="PS51910">
    <property type="entry name" value="GH18_2"/>
    <property type="match status" value="1"/>
</dbReference>
<evidence type="ECO:0000313" key="4">
    <source>
        <dbReference type="EMBL" id="API87556.1"/>
    </source>
</evidence>
<accession>A0A1L4BUP1</accession>
<evidence type="ECO:0000313" key="5">
    <source>
        <dbReference type="Proteomes" id="UP000184222"/>
    </source>
</evidence>
<dbReference type="RefSeq" id="WP_072713338.1">
    <property type="nucleotide sequence ID" value="NZ_CP016796.1"/>
</dbReference>
<dbReference type="Proteomes" id="UP000184222">
    <property type="component" value="Chromosome"/>
</dbReference>
<dbReference type="KEGG" id="frx:F7310_09395"/>
<dbReference type="Pfam" id="PF00704">
    <property type="entry name" value="Glyco_hydro_18"/>
    <property type="match status" value="1"/>
</dbReference>
<dbReference type="OrthoDB" id="5605398at2"/>
<dbReference type="InterPro" id="IPR050542">
    <property type="entry name" value="Glycosyl_Hydrlase18_Chitinase"/>
</dbReference>
<evidence type="ECO:0000259" key="3">
    <source>
        <dbReference type="PROSITE" id="PS51910"/>
    </source>
</evidence>
<dbReference type="GO" id="GO:0005975">
    <property type="term" value="P:carbohydrate metabolic process"/>
    <property type="evidence" value="ECO:0007669"/>
    <property type="project" value="InterPro"/>
</dbReference>
<dbReference type="InterPro" id="IPR001223">
    <property type="entry name" value="Glyco_hydro18_cat"/>
</dbReference>
<organism evidence="4 5">
    <name type="scientific">Francisella uliginis</name>
    <dbReference type="NCBI Taxonomy" id="573570"/>
    <lineage>
        <taxon>Bacteria</taxon>
        <taxon>Pseudomonadati</taxon>
        <taxon>Pseudomonadota</taxon>
        <taxon>Gammaproteobacteria</taxon>
        <taxon>Thiotrichales</taxon>
        <taxon>Francisellaceae</taxon>
        <taxon>Francisella</taxon>
    </lineage>
</organism>
<dbReference type="PANTHER" id="PTHR45708">
    <property type="entry name" value="ENDOCHITINASE"/>
    <property type="match status" value="1"/>
</dbReference>
<dbReference type="GO" id="GO:0016798">
    <property type="term" value="F:hydrolase activity, acting on glycosyl bonds"/>
    <property type="evidence" value="ECO:0007669"/>
    <property type="project" value="UniProtKB-KW"/>
</dbReference>
<keyword evidence="5" id="KW-1185">Reference proteome</keyword>
<dbReference type="PANTHER" id="PTHR45708:SF49">
    <property type="entry name" value="ENDOCHITINASE"/>
    <property type="match status" value="1"/>
</dbReference>